<dbReference type="AlphaFoldDB" id="Q486H3"/>
<evidence type="ECO:0000313" key="1">
    <source>
        <dbReference type="EMBL" id="AAZ25167.1"/>
    </source>
</evidence>
<dbReference type="EMBL" id="CP000083">
    <property type="protein sequence ID" value="AAZ25167.1"/>
    <property type="molecule type" value="Genomic_DNA"/>
</dbReference>
<dbReference type="Proteomes" id="UP000000547">
    <property type="component" value="Chromosome"/>
</dbReference>
<gene>
    <name evidence="1" type="ordered locus">CPS_1299</name>
</gene>
<evidence type="ECO:0000313" key="2">
    <source>
        <dbReference type="Proteomes" id="UP000000547"/>
    </source>
</evidence>
<name>Q486H3_COLP3</name>
<dbReference type="KEGG" id="cps:CPS_1299"/>
<dbReference type="HOGENOM" id="CLU_3373155_0_0_6"/>
<proteinExistence type="predicted"/>
<sequence length="34" mass="3804">MAGNGWHQWWCDPELSKPLQVLSSALNSYSALLT</sequence>
<accession>Q486H3</accession>
<protein>
    <submittedName>
        <fullName evidence="1">Uncharacterized protein</fullName>
    </submittedName>
</protein>
<reference evidence="1" key="1">
    <citation type="journal article" date="2005" name="Proc. Natl. Acad. Sci. U.S.A.">
        <title>The psychrophilic lifestyle as revealed by the genome sequence of Colwellia psychrerythraea 34H through genomic and proteomic analyses.</title>
        <authorList>
            <person name="Methe B.A."/>
            <person name="Nelson K.E."/>
            <person name="Deming J.W."/>
            <person name="Momen B."/>
            <person name="Melamud E."/>
            <person name="Zhang X."/>
            <person name="Moult J."/>
            <person name="Madupu R."/>
            <person name="Nelson W.C."/>
            <person name="Dodson R.J."/>
            <person name="Brinkac L.M."/>
            <person name="Daugherty S.C."/>
            <person name="Durkin A.S."/>
            <person name="DeBoy R.T."/>
            <person name="Kolonay J.F."/>
            <person name="Sullivan S.A."/>
            <person name="Zhou L."/>
            <person name="Davidsen T.M."/>
            <person name="Wu M."/>
            <person name="Huston A.L."/>
            <person name="Lewis M."/>
            <person name="Weaver B."/>
            <person name="Weidman J.F."/>
            <person name="Khouri H."/>
            <person name="Utterback T.R."/>
            <person name="Feldblyum T.V."/>
            <person name="Fraser C.M."/>
        </authorList>
    </citation>
    <scope>NUCLEOTIDE SEQUENCE [LARGE SCALE GENOMIC DNA]</scope>
    <source>
        <strain evidence="1">34H</strain>
    </source>
</reference>
<organism evidence="1 2">
    <name type="scientific">Colwellia psychrerythraea (strain 34H / ATCC BAA-681)</name>
    <name type="common">Vibrio psychroerythus</name>
    <dbReference type="NCBI Taxonomy" id="167879"/>
    <lineage>
        <taxon>Bacteria</taxon>
        <taxon>Pseudomonadati</taxon>
        <taxon>Pseudomonadota</taxon>
        <taxon>Gammaproteobacteria</taxon>
        <taxon>Alteromonadales</taxon>
        <taxon>Colwelliaceae</taxon>
        <taxon>Colwellia</taxon>
    </lineage>
</organism>